<organism evidence="5">
    <name type="scientific">Phlebotomus argentipes</name>
    <name type="common">Phlebotomine sand fly</name>
    <dbReference type="NCBI Taxonomy" id="94469"/>
    <lineage>
        <taxon>Eukaryota</taxon>
        <taxon>Metazoa</taxon>
        <taxon>Ecdysozoa</taxon>
        <taxon>Arthropoda</taxon>
        <taxon>Hexapoda</taxon>
        <taxon>Insecta</taxon>
        <taxon>Pterygota</taxon>
        <taxon>Neoptera</taxon>
        <taxon>Endopterygota</taxon>
        <taxon>Diptera</taxon>
        <taxon>Nematocera</taxon>
        <taxon>Psychodoidea</taxon>
        <taxon>Psychodidae</taxon>
        <taxon>Phlebotomus</taxon>
        <taxon>Euphlebotomus</taxon>
    </lineage>
</organism>
<evidence type="ECO:0000256" key="1">
    <source>
        <dbReference type="ARBA" id="ARBA00004613"/>
    </source>
</evidence>
<evidence type="ECO:0000256" key="4">
    <source>
        <dbReference type="SAM" id="SignalP"/>
    </source>
</evidence>
<reference evidence="5" key="1">
    <citation type="submission" date="2005-07" db="EMBL/GenBank/DDBJ databases">
        <title>Comparative analysis of the salivary transcripts from sand fly vectors of visceral leishmaniasis.</title>
        <authorList>
            <person name="Anderson J."/>
            <person name="Oliveira F."/>
            <person name="Kamhawi S."/>
            <person name="Reynoso D."/>
            <person name="Seitz A."/>
            <person name="Lawyer P."/>
            <person name="Rowton E."/>
            <person name="MyPham V."/>
            <person name="Garfield M."/>
            <person name="Valenzuela J.G."/>
        </authorList>
    </citation>
    <scope>NUCLEOTIDE SEQUENCE</scope>
</reference>
<dbReference type="GeneID" id="132256174"/>
<feature type="signal peptide" evidence="4">
    <location>
        <begin position="1"/>
        <end position="20"/>
    </location>
</feature>
<accession>Q0ZST8</accession>
<name>Q0ZST8_PHLAR</name>
<evidence type="ECO:0000256" key="2">
    <source>
        <dbReference type="ARBA" id="ARBA00022525"/>
    </source>
</evidence>
<keyword evidence="4" id="KW-0732">Signal</keyword>
<dbReference type="GO" id="GO:0005576">
    <property type="term" value="C:extracellular region"/>
    <property type="evidence" value="ECO:0007669"/>
    <property type="project" value="UniProtKB-SubCell"/>
</dbReference>
<dbReference type="SUPFAM" id="SSF47565">
    <property type="entry name" value="Insect pheromone/odorant-binding proteins"/>
    <property type="match status" value="1"/>
</dbReference>
<keyword evidence="3" id="KW-0800">Toxin</keyword>
<dbReference type="EMBL" id="DQ136158">
    <property type="protein sequence ID" value="ABA12143.1"/>
    <property type="molecule type" value="mRNA"/>
</dbReference>
<dbReference type="GO" id="GO:0005549">
    <property type="term" value="F:odorant binding"/>
    <property type="evidence" value="ECO:0007669"/>
    <property type="project" value="InterPro"/>
</dbReference>
<keyword evidence="2" id="KW-0964">Secreted</keyword>
<comment type="subcellular location">
    <subcellularLocation>
        <location evidence="1">Secreted</location>
    </subcellularLocation>
</comment>
<feature type="chain" id="PRO_5004179501" evidence="4">
    <location>
        <begin position="21"/>
        <end position="140"/>
    </location>
</feature>
<sequence>MKHANFVFLTITLLVLEIYALDPHQKCTKSDQNISRDCVLHCEYKYYGFADDQFNINKAHRNVLRNVLLKYHVITNDQVEKIDEHLEKCAKEANPKAQSAEKDKCRRVLKYSLCVVNDSKLFTYNTYMKALIRFGHTFNL</sequence>
<dbReference type="VEuPathDB" id="VectorBase:PARGI1_006928"/>
<protein>
    <submittedName>
        <fullName evidence="5">14 kDa salivary protein SP12</fullName>
    </submittedName>
</protein>
<dbReference type="Gene3D" id="1.10.238.20">
    <property type="entry name" value="Pheromone/general odorant binding protein domain"/>
    <property type="match status" value="1"/>
</dbReference>
<evidence type="ECO:0000313" key="5">
    <source>
        <dbReference type="EMBL" id="ABA12143.1"/>
    </source>
</evidence>
<reference evidence="5" key="2">
    <citation type="journal article" date="2006" name="BMC Genomics">
        <title>Comparative salivary gland transcriptomics of sandfly vectors of visceral leishmaniasis.</title>
        <authorList>
            <person name="Anderson J.M."/>
            <person name="Oliveira F."/>
            <person name="Kamhawi S."/>
            <person name="Mans B.J."/>
            <person name="Reynoso D."/>
            <person name="Seitz A.E."/>
            <person name="Lawyer P."/>
            <person name="Garfield M."/>
            <person name="Pham M."/>
            <person name="Valenzuela J.G."/>
        </authorList>
    </citation>
    <scope>NUCLEOTIDE SEQUENCE</scope>
</reference>
<proteinExistence type="evidence at transcript level"/>
<dbReference type="AlphaFoldDB" id="Q0ZST8"/>
<dbReference type="RefSeq" id="XP_059608403.1">
    <property type="nucleotide sequence ID" value="XM_059752420.1"/>
</dbReference>
<dbReference type="GO" id="GO:0090729">
    <property type="term" value="F:toxin activity"/>
    <property type="evidence" value="ECO:0007669"/>
    <property type="project" value="UniProtKB-KW"/>
</dbReference>
<dbReference type="InterPro" id="IPR036728">
    <property type="entry name" value="PBP_GOBP_sf"/>
</dbReference>
<evidence type="ECO:0000256" key="3">
    <source>
        <dbReference type="ARBA" id="ARBA00022656"/>
    </source>
</evidence>